<keyword evidence="7" id="KW-0325">Glycoprotein</keyword>
<keyword evidence="2" id="KW-1003">Cell membrane</keyword>
<evidence type="ECO:0000259" key="8">
    <source>
        <dbReference type="Pfam" id="PF24576"/>
    </source>
</evidence>
<dbReference type="OMA" id="KFVHQDW"/>
<dbReference type="EnsemblMetazoa" id="ASTEI07309-RA">
    <property type="protein sequence ID" value="ASTEI07309-PA"/>
    <property type="gene ID" value="ASTEI07309"/>
</dbReference>
<dbReference type="VEuPathDB" id="VectorBase:ASTE008738"/>
<dbReference type="InterPro" id="IPR057074">
    <property type="entry name" value="IR75A_N"/>
</dbReference>
<dbReference type="Proteomes" id="UP000076408">
    <property type="component" value="Unassembled WGS sequence"/>
</dbReference>
<feature type="domain" description="Ionotropic receptor 75a N-terminal" evidence="8">
    <location>
        <begin position="539"/>
        <end position="657"/>
    </location>
</feature>
<keyword evidence="5" id="KW-0472">Membrane</keyword>
<keyword evidence="4" id="KW-1133">Transmembrane helix</keyword>
<evidence type="ECO:0000256" key="6">
    <source>
        <dbReference type="ARBA" id="ARBA00023170"/>
    </source>
</evidence>
<sequence>MLKAANTRSVSIRFIDITAENRYPNVTTIFTPRQFAKLCTVLDFACPGASKLLGDVSRHRYMNSTISWLLLSRNTTRELATLLQRTLWNVSGIQMNSDLITAVETAEQEVFNVFDIYSKGRHLCKDIYQTLLGKWSNESGIRLTSNDSTYQIRRNFNFLQLRGVTVIDRENVTSDQVDRLLSEPGLTKGIVAFVKYHYALLVVLRDFHNFTIKYRPTRGWAGRLRSGYRLGLLGVVQRHETDVAATGIIMRLSRQPELDSIHYSWAFETGFIYKITPDIGSKSEGNGFVAPFSPSVWVTFLLSLALSVVVLKYLAKLSERSPFQHSERTRATMAYVLDVMSCVAQQGVPNVSRLVPARVAVMVLLVANLVLYNYYTSTVVSGLLSSKMIGPESIPQVIDSPLKLSLTDTGYHRILLREQTLPYSTRMHDRKALPPRSPDDLPLFTDVEHAVPYLRRGGHVLHCELTEVYPTIANQFTANEICELRTVEGLYKYDIRVMAFVLPKHSMYSELFKITLMRAQETGIVKRIYRIHKIAKPICQGSATVYSVELTEDFSEAHFDGFRTWILLANEFTLQDLSLQKKAALCLRLDSDVLWVQQGTNDSLYHLIDLYAIQNKHCETFRTAHLGHWRRGSGLHIIDGFSKVKLRSNFHRIVLRGLRLVRRFIFRLTPELNGATQEFTYFSPFTKTTWYSAAAIFVLVLVVLQCLTIFHKELSACAANHYLIDLIGLIAQQGTTQRSTTISLRIVLFAVLVMNFLLYNYYTASIVGELLSSSNQGPMTLDQLANAPLTIVFNNDSYNRALTKLNTTTIMDGASYADFPTAVRLLKQGGFAFHCEMTEAFREIGDQFDAKEICELRTMEGLYSELRLMSFVLPKKSMYTEQFKLTLMRAKEVGIVRRLLAKYSNDIPTCQGGAL</sequence>
<name>A0A182YFS3_ANOST</name>
<accession>A0A182YFS3</accession>
<proteinExistence type="predicted"/>
<feature type="domain" description="Ionotropic receptor 75a N-terminal" evidence="8">
    <location>
        <begin position="9"/>
        <end position="166"/>
    </location>
</feature>
<keyword evidence="3" id="KW-0812">Transmembrane</keyword>
<evidence type="ECO:0000256" key="7">
    <source>
        <dbReference type="ARBA" id="ARBA00023180"/>
    </source>
</evidence>
<evidence type="ECO:0000256" key="4">
    <source>
        <dbReference type="ARBA" id="ARBA00022989"/>
    </source>
</evidence>
<evidence type="ECO:0000256" key="2">
    <source>
        <dbReference type="ARBA" id="ARBA00022475"/>
    </source>
</evidence>
<reference evidence="10" key="1">
    <citation type="journal article" date="2014" name="Genome Biol.">
        <title>Genome analysis of a major urban malaria vector mosquito, Anopheles stephensi.</title>
        <authorList>
            <person name="Jiang X."/>
            <person name="Peery A."/>
            <person name="Hall A.B."/>
            <person name="Sharma A."/>
            <person name="Chen X.G."/>
            <person name="Waterhouse R.M."/>
            <person name="Komissarov A."/>
            <person name="Riehle M.M."/>
            <person name="Shouche Y."/>
            <person name="Sharakhova M.V."/>
            <person name="Lawson D."/>
            <person name="Pakpour N."/>
            <person name="Arensburger P."/>
            <person name="Davidson V.L."/>
            <person name="Eiglmeier K."/>
            <person name="Emrich S."/>
            <person name="George P."/>
            <person name="Kennedy R.C."/>
            <person name="Mane S.P."/>
            <person name="Maslen G."/>
            <person name="Oringanje C."/>
            <person name="Qi Y."/>
            <person name="Settlage R."/>
            <person name="Tojo M."/>
            <person name="Tubio J.M."/>
            <person name="Unger M.F."/>
            <person name="Wang B."/>
            <person name="Vernick K.D."/>
            <person name="Ribeiro J.M."/>
            <person name="James A.A."/>
            <person name="Michel K."/>
            <person name="Riehle M.A."/>
            <person name="Luckhart S."/>
            <person name="Sharakhov I.V."/>
            <person name="Tu Z."/>
        </authorList>
    </citation>
    <scope>NUCLEOTIDE SEQUENCE [LARGE SCALE GENOMIC DNA]</scope>
    <source>
        <strain evidence="10">Indian</strain>
    </source>
</reference>
<dbReference type="STRING" id="30069.A0A182YFS3"/>
<protein>
    <recommendedName>
        <fullName evidence="8">Ionotropic receptor 75a N-terminal domain-containing protein</fullName>
    </recommendedName>
</protein>
<dbReference type="PANTHER" id="PTHR42643:SF37">
    <property type="entry name" value="IONOTROPIC RECEPTOR 11A-RELATED"/>
    <property type="match status" value="1"/>
</dbReference>
<dbReference type="GO" id="GO:0005886">
    <property type="term" value="C:plasma membrane"/>
    <property type="evidence" value="ECO:0007669"/>
    <property type="project" value="UniProtKB-SubCell"/>
</dbReference>
<evidence type="ECO:0000313" key="9">
    <source>
        <dbReference type="EnsemblMetazoa" id="ASTEI07309-PA"/>
    </source>
</evidence>
<dbReference type="InterPro" id="IPR052192">
    <property type="entry name" value="Insect_Ionotropic_Sensory_Rcpt"/>
</dbReference>
<dbReference type="PANTHER" id="PTHR42643">
    <property type="entry name" value="IONOTROPIC RECEPTOR 20A-RELATED"/>
    <property type="match status" value="1"/>
</dbReference>
<comment type="subcellular location">
    <subcellularLocation>
        <location evidence="1">Cell membrane</location>
        <topology evidence="1">Multi-pass membrane protein</topology>
    </subcellularLocation>
</comment>
<organism evidence="9 10">
    <name type="scientific">Anopheles stephensi</name>
    <name type="common">Indo-Pakistan malaria mosquito</name>
    <dbReference type="NCBI Taxonomy" id="30069"/>
    <lineage>
        <taxon>Eukaryota</taxon>
        <taxon>Metazoa</taxon>
        <taxon>Ecdysozoa</taxon>
        <taxon>Arthropoda</taxon>
        <taxon>Hexapoda</taxon>
        <taxon>Insecta</taxon>
        <taxon>Pterygota</taxon>
        <taxon>Neoptera</taxon>
        <taxon>Endopterygota</taxon>
        <taxon>Diptera</taxon>
        <taxon>Nematocera</taxon>
        <taxon>Culicoidea</taxon>
        <taxon>Culicidae</taxon>
        <taxon>Anophelinae</taxon>
        <taxon>Anopheles</taxon>
    </lineage>
</organism>
<evidence type="ECO:0000313" key="10">
    <source>
        <dbReference type="Proteomes" id="UP000076408"/>
    </source>
</evidence>
<evidence type="ECO:0000256" key="3">
    <source>
        <dbReference type="ARBA" id="ARBA00022692"/>
    </source>
</evidence>
<reference evidence="9" key="2">
    <citation type="submission" date="2020-05" db="UniProtKB">
        <authorList>
            <consortium name="EnsemblMetazoa"/>
        </authorList>
    </citation>
    <scope>IDENTIFICATION</scope>
    <source>
        <strain evidence="9">Indian</strain>
    </source>
</reference>
<dbReference type="Pfam" id="PF24576">
    <property type="entry name" value="IR75A_N"/>
    <property type="match status" value="2"/>
</dbReference>
<dbReference type="AlphaFoldDB" id="A0A182YFS3"/>
<dbReference type="SUPFAM" id="SSF53850">
    <property type="entry name" value="Periplasmic binding protein-like II"/>
    <property type="match status" value="2"/>
</dbReference>
<keyword evidence="6" id="KW-0675">Receptor</keyword>
<evidence type="ECO:0000256" key="5">
    <source>
        <dbReference type="ARBA" id="ARBA00023136"/>
    </source>
</evidence>
<keyword evidence="10" id="KW-1185">Reference proteome</keyword>
<dbReference type="Gene3D" id="1.10.287.70">
    <property type="match status" value="2"/>
</dbReference>
<dbReference type="VEuPathDB" id="VectorBase:ASTEI07309"/>
<evidence type="ECO:0000256" key="1">
    <source>
        <dbReference type="ARBA" id="ARBA00004651"/>
    </source>
</evidence>
<dbReference type="VEuPathDB" id="VectorBase:ASTEI20_030816"/>